<dbReference type="AlphaFoldDB" id="U5QMG7"/>
<feature type="domain" description="CzcB-like C-terminal circularly permuted SH3-like" evidence="7">
    <location>
        <begin position="339"/>
        <end position="397"/>
    </location>
</feature>
<dbReference type="Pfam" id="PF25954">
    <property type="entry name" value="Beta-barrel_RND_2"/>
    <property type="match status" value="1"/>
</dbReference>
<reference evidence="8 9" key="1">
    <citation type="journal article" date="2013" name="PLoS ONE">
        <title>Cultivation and Complete Genome Sequencing of Gloeobacter kilaueensis sp. nov., from a Lava Cave in Kilauea Caldera, Hawai'i.</title>
        <authorList>
            <person name="Saw J.H."/>
            <person name="Schatz M."/>
            <person name="Brown M.V."/>
            <person name="Kunkel D.D."/>
            <person name="Foster J.S."/>
            <person name="Shick H."/>
            <person name="Christensen S."/>
            <person name="Hou S."/>
            <person name="Wan X."/>
            <person name="Donachie S.P."/>
        </authorList>
    </citation>
    <scope>NUCLEOTIDE SEQUENCE [LARGE SCALE GENOMIC DNA]</scope>
    <source>
        <strain evidence="9">JS</strain>
    </source>
</reference>
<protein>
    <submittedName>
        <fullName evidence="8">RND family efflux transporter MFP subunit</fullName>
    </submittedName>
</protein>
<dbReference type="Proteomes" id="UP000017396">
    <property type="component" value="Chromosome"/>
</dbReference>
<dbReference type="GO" id="GO:0016020">
    <property type="term" value="C:membrane"/>
    <property type="evidence" value="ECO:0007669"/>
    <property type="project" value="InterPro"/>
</dbReference>
<evidence type="ECO:0000313" key="8">
    <source>
        <dbReference type="EMBL" id="AGY60088.1"/>
    </source>
</evidence>
<dbReference type="PANTHER" id="PTHR30097">
    <property type="entry name" value="CATION EFFLUX SYSTEM PROTEIN CUSB"/>
    <property type="match status" value="1"/>
</dbReference>
<dbReference type="PANTHER" id="PTHR30097:SF4">
    <property type="entry name" value="SLR6042 PROTEIN"/>
    <property type="match status" value="1"/>
</dbReference>
<dbReference type="NCBIfam" id="TIGR01730">
    <property type="entry name" value="RND_mfp"/>
    <property type="match status" value="1"/>
</dbReference>
<dbReference type="Gene3D" id="1.10.287.470">
    <property type="entry name" value="Helix hairpin bin"/>
    <property type="match status" value="1"/>
</dbReference>
<dbReference type="InterPro" id="IPR058649">
    <property type="entry name" value="CzcB_C"/>
</dbReference>
<accession>U5QMG7</accession>
<dbReference type="GO" id="GO:0030313">
    <property type="term" value="C:cell envelope"/>
    <property type="evidence" value="ECO:0007669"/>
    <property type="project" value="TreeGrafter"/>
</dbReference>
<evidence type="ECO:0000256" key="1">
    <source>
        <dbReference type="ARBA" id="ARBA00009477"/>
    </source>
</evidence>
<comment type="similarity">
    <text evidence="1">Belongs to the membrane fusion protein (MFP) (TC 8.A.1) family.</text>
</comment>
<dbReference type="Pfam" id="PF25975">
    <property type="entry name" value="CzcB_C"/>
    <property type="match status" value="1"/>
</dbReference>
<evidence type="ECO:0000313" key="9">
    <source>
        <dbReference type="Proteomes" id="UP000017396"/>
    </source>
</evidence>
<feature type="domain" description="CusB-like beta-barrel" evidence="5">
    <location>
        <begin position="260"/>
        <end position="330"/>
    </location>
</feature>
<dbReference type="Gene3D" id="2.40.420.20">
    <property type="match status" value="1"/>
</dbReference>
<feature type="signal peptide" evidence="3">
    <location>
        <begin position="1"/>
        <end position="18"/>
    </location>
</feature>
<evidence type="ECO:0000256" key="3">
    <source>
        <dbReference type="SAM" id="SignalP"/>
    </source>
</evidence>
<evidence type="ECO:0000259" key="6">
    <source>
        <dbReference type="Pfam" id="PF25973"/>
    </source>
</evidence>
<dbReference type="STRING" id="1183438.GKIL_3842"/>
<sequence>MKRYILPFALAAFSLTLASCSSEVKIPEVPAEAAIAPKGPSDLTLTPAQEQQIGLRTDIATVRPFPVTVQSTGQVKPAADHIAHISTPVTGRIVTVSVKLGQRVSPGQVLATLKSDDVGQIEADLLQTILQSDADIRQAKVQLAFSKAAFQREQKLFNDRISAQADLEAARTQYEKDQTTYEALLTKREASIATVQERLSLYGVESGAAAQVVRNRRIDPFIDIISPRAGILLTRSINIGELADPSKELFTVADLSRVKLVADIYEKDIPKIHLGQPVKLTLDSLGLSFPGRIRYVANALDPQTRTLPIYVDVPNPTLTLKPEMFARIEVQVGDAHTLSVPKNALQRSGDYSFAYVPLGNHRYQERRVETGLDDGTYVQIKSGLKAGEPVVTGGTLALQGEALKAAGGIQ</sequence>
<evidence type="ECO:0000259" key="4">
    <source>
        <dbReference type="Pfam" id="PF25893"/>
    </source>
</evidence>
<dbReference type="Pfam" id="PF25973">
    <property type="entry name" value="BSH_CzcB"/>
    <property type="match status" value="1"/>
</dbReference>
<dbReference type="HOGENOM" id="CLU_018816_13_3_3"/>
<evidence type="ECO:0000259" key="5">
    <source>
        <dbReference type="Pfam" id="PF25954"/>
    </source>
</evidence>
<dbReference type="InterPro" id="IPR058647">
    <property type="entry name" value="BSH_CzcB-like"/>
</dbReference>
<gene>
    <name evidence="8" type="primary">macA</name>
    <name evidence="8" type="ORF">GKIL_3842</name>
</gene>
<dbReference type="InterPro" id="IPR058792">
    <property type="entry name" value="Beta-barrel_RND_2"/>
</dbReference>
<feature type="domain" description="CzcB-like alpha-helical hairpin" evidence="4">
    <location>
        <begin position="134"/>
        <end position="182"/>
    </location>
</feature>
<feature type="domain" description="CzcB-like barrel-sandwich hybrid" evidence="6">
    <location>
        <begin position="82"/>
        <end position="254"/>
    </location>
</feature>
<dbReference type="GO" id="GO:0060003">
    <property type="term" value="P:copper ion export"/>
    <property type="evidence" value="ECO:0007669"/>
    <property type="project" value="TreeGrafter"/>
</dbReference>
<dbReference type="GO" id="GO:0022857">
    <property type="term" value="F:transmembrane transporter activity"/>
    <property type="evidence" value="ECO:0007669"/>
    <property type="project" value="InterPro"/>
</dbReference>
<dbReference type="RefSeq" id="WP_023175411.1">
    <property type="nucleotide sequence ID" value="NC_022600.1"/>
</dbReference>
<dbReference type="PROSITE" id="PS51257">
    <property type="entry name" value="PROKAR_LIPOPROTEIN"/>
    <property type="match status" value="1"/>
</dbReference>
<keyword evidence="3" id="KW-0732">Signal</keyword>
<proteinExistence type="inferred from homology"/>
<dbReference type="EMBL" id="CP003587">
    <property type="protein sequence ID" value="AGY60088.1"/>
    <property type="molecule type" value="Genomic_DNA"/>
</dbReference>
<organism evidence="8 9">
    <name type="scientific">Gloeobacter kilaueensis (strain ATCC BAA-2537 / CCAP 1431/1 / ULC 316 / JS1)</name>
    <dbReference type="NCBI Taxonomy" id="1183438"/>
    <lineage>
        <taxon>Bacteria</taxon>
        <taxon>Bacillati</taxon>
        <taxon>Cyanobacteriota</taxon>
        <taxon>Cyanophyceae</taxon>
        <taxon>Gloeobacterales</taxon>
        <taxon>Gloeobacteraceae</taxon>
        <taxon>Gloeobacter</taxon>
    </lineage>
</organism>
<dbReference type="Pfam" id="PF25893">
    <property type="entry name" value="HH_CzcB"/>
    <property type="match status" value="1"/>
</dbReference>
<keyword evidence="9" id="KW-1185">Reference proteome</keyword>
<keyword evidence="2" id="KW-0813">Transport</keyword>
<dbReference type="GO" id="GO:0015679">
    <property type="term" value="P:plasma membrane copper ion transport"/>
    <property type="evidence" value="ECO:0007669"/>
    <property type="project" value="TreeGrafter"/>
</dbReference>
<dbReference type="FunFam" id="2.40.30.170:FF:000010">
    <property type="entry name" value="Efflux RND transporter periplasmic adaptor subunit"/>
    <property type="match status" value="1"/>
</dbReference>
<dbReference type="InterPro" id="IPR058648">
    <property type="entry name" value="HH_CzcB-like"/>
</dbReference>
<dbReference type="InterPro" id="IPR006143">
    <property type="entry name" value="RND_pump_MFP"/>
</dbReference>
<dbReference type="KEGG" id="glj:GKIL_3842"/>
<dbReference type="Gene3D" id="2.40.30.170">
    <property type="match status" value="1"/>
</dbReference>
<dbReference type="OrthoDB" id="505602at2"/>
<dbReference type="SUPFAM" id="SSF111369">
    <property type="entry name" value="HlyD-like secretion proteins"/>
    <property type="match status" value="1"/>
</dbReference>
<feature type="chain" id="PRO_5004664083" evidence="3">
    <location>
        <begin position="19"/>
        <end position="410"/>
    </location>
</feature>
<dbReference type="eggNOG" id="COG0845">
    <property type="taxonomic scope" value="Bacteria"/>
</dbReference>
<evidence type="ECO:0000259" key="7">
    <source>
        <dbReference type="Pfam" id="PF25975"/>
    </source>
</evidence>
<evidence type="ECO:0000256" key="2">
    <source>
        <dbReference type="ARBA" id="ARBA00022448"/>
    </source>
</evidence>
<name>U5QMG7_GLOK1</name>
<dbReference type="InterPro" id="IPR051909">
    <property type="entry name" value="MFP_Cation_Efflux"/>
</dbReference>
<dbReference type="Gene3D" id="2.40.50.100">
    <property type="match status" value="1"/>
</dbReference>